<gene>
    <name evidence="3" type="ORF">HJA_02230</name>
</gene>
<dbReference type="InterPro" id="IPR029030">
    <property type="entry name" value="Caspase-like_dom_sf"/>
</dbReference>
<dbReference type="PATRIC" id="fig|1280952.3.peg.451"/>
<dbReference type="GO" id="GO:0006508">
    <property type="term" value="P:proteolysis"/>
    <property type="evidence" value="ECO:0007669"/>
    <property type="project" value="InterPro"/>
</dbReference>
<evidence type="ECO:0000259" key="2">
    <source>
        <dbReference type="PROSITE" id="PS50208"/>
    </source>
</evidence>
<accession>A0A059FLF9</accession>
<dbReference type="InterPro" id="IPR052039">
    <property type="entry name" value="Caspase-related_regulators"/>
</dbReference>
<evidence type="ECO:0000313" key="4">
    <source>
        <dbReference type="Proteomes" id="UP000024816"/>
    </source>
</evidence>
<dbReference type="PROSITE" id="PS50208">
    <property type="entry name" value="CASPASE_P20"/>
    <property type="match status" value="1"/>
</dbReference>
<reference evidence="3 4" key="1">
    <citation type="journal article" date="2014" name="Antonie Van Leeuwenhoek">
        <title>Hyphomonas beringensis sp. nov. and Hyphomonas chukchiensis sp. nov., isolated from surface seawater of the Bering Sea and Chukchi Sea.</title>
        <authorList>
            <person name="Li C."/>
            <person name="Lai Q."/>
            <person name="Li G."/>
            <person name="Dong C."/>
            <person name="Wang J."/>
            <person name="Liao Y."/>
            <person name="Shao Z."/>
        </authorList>
    </citation>
    <scope>NUCLEOTIDE SEQUENCE [LARGE SCALE GENOMIC DNA]</scope>
    <source>
        <strain evidence="3 4">VP2</strain>
    </source>
</reference>
<feature type="compositionally biased region" description="Low complexity" evidence="1">
    <location>
        <begin position="62"/>
        <end position="71"/>
    </location>
</feature>
<dbReference type="SUPFAM" id="SSF52129">
    <property type="entry name" value="Caspase-like"/>
    <property type="match status" value="1"/>
</dbReference>
<dbReference type="eggNOG" id="COG4249">
    <property type="taxonomic scope" value="Bacteria"/>
</dbReference>
<dbReference type="Proteomes" id="UP000024816">
    <property type="component" value="Unassembled WGS sequence"/>
</dbReference>
<dbReference type="OrthoDB" id="321999at2"/>
<dbReference type="EMBL" id="ARYJ01000001">
    <property type="protein sequence ID" value="KCZ91318.1"/>
    <property type="molecule type" value="Genomic_DNA"/>
</dbReference>
<dbReference type="AlphaFoldDB" id="A0A059FLF9"/>
<proteinExistence type="predicted"/>
<name>A0A059FLF9_9PROT</name>
<dbReference type="InterPro" id="IPR011600">
    <property type="entry name" value="Pept_C14_caspase"/>
</dbReference>
<feature type="domain" description="Caspase family p20" evidence="2">
    <location>
        <begin position="448"/>
        <end position="530"/>
    </location>
</feature>
<protein>
    <submittedName>
        <fullName evidence="3">Peptidase C14 caspase catalytic subunit p20</fullName>
    </submittedName>
</protein>
<dbReference type="PANTHER" id="PTHR22576">
    <property type="entry name" value="MUCOSA ASSOCIATED LYMPHOID TISSUE LYMPHOMA TRANSLOCATION PROTEIN 1/PARACASPASE"/>
    <property type="match status" value="1"/>
</dbReference>
<evidence type="ECO:0000256" key="1">
    <source>
        <dbReference type="SAM" id="MobiDB-lite"/>
    </source>
</evidence>
<dbReference type="Gene3D" id="3.40.50.1460">
    <property type="match status" value="1"/>
</dbReference>
<dbReference type="Pfam" id="PF00656">
    <property type="entry name" value="Peptidase_C14"/>
    <property type="match status" value="1"/>
</dbReference>
<dbReference type="RefSeq" id="WP_035577569.1">
    <property type="nucleotide sequence ID" value="NZ_ARYJ01000001.1"/>
</dbReference>
<feature type="region of interest" description="Disordered" evidence="1">
    <location>
        <begin position="51"/>
        <end position="97"/>
    </location>
</feature>
<dbReference type="GO" id="GO:0004197">
    <property type="term" value="F:cysteine-type endopeptidase activity"/>
    <property type="evidence" value="ECO:0007669"/>
    <property type="project" value="InterPro"/>
</dbReference>
<evidence type="ECO:0000313" key="3">
    <source>
        <dbReference type="EMBL" id="KCZ91318.1"/>
    </source>
</evidence>
<sequence length="675" mass="73019">MVAGYPADELAAVIQSAGVDPYQPANREMVRAQLMVHGVAYEKTDEVLRYFGIDPGEPSNPGSASQGSTSGTSGGSRNNSDDYYMENGPGSPPGEEESAFNYQELESMLRAYGYDVPANATADELEALFYDALESMPEPAAAGPGNMSQCQAELEDPETISLICELYDDIGRNSELKTAKVPVGDDLTATLRRIAVQVSGGMDRLELGMPDARLCVWNMDGVVTQENYMYFGECGLWTEPLSKLVEAGAGNFNTGRVAHQAPNEMVVDQAYFLEIAIQPLTQNISVEAADTMLTSTLGTGLAPGSTETPFAISFDTVKASKIMSATLEGDDEFEIRAMTPEQQAVLPDAPTVWKWRVVPKEDGAGYLQYNLSQSLEIDGERFDRSVKTIWLDVDVSTIDDLLEDDEPPATRDTSIMASTLVAPTNNGTPEMMSASAEARCTFIEGSDPDRFAMVLSNLAYNPPISRLAVTHADGDRITDALLETGFSVQRCRDTGRSATLSALREVGRKSLARKQAGAHPATFFYYSGHGVNIDGTNYVLPVDLPGASTAEIEDGAVSFEQIFNIVSTAVASTSFIVFDACRTVMDDESRGMLRSYQPVTWSSGVFQAYATEPGKTAADDGAYSEELAQRIPAAGVPANVLFKRVQDAVARRTNEQQHPNYIDLTTGGDFYFQPE</sequence>
<keyword evidence="4" id="KW-1185">Reference proteome</keyword>
<organism evidence="3 4">
    <name type="scientific">Hyphomonas jannaschiana VP2</name>
    <dbReference type="NCBI Taxonomy" id="1280952"/>
    <lineage>
        <taxon>Bacteria</taxon>
        <taxon>Pseudomonadati</taxon>
        <taxon>Pseudomonadota</taxon>
        <taxon>Alphaproteobacteria</taxon>
        <taxon>Hyphomonadales</taxon>
        <taxon>Hyphomonadaceae</taxon>
        <taxon>Hyphomonas</taxon>
    </lineage>
</organism>
<dbReference type="PANTHER" id="PTHR22576:SF37">
    <property type="entry name" value="MUCOSA-ASSOCIATED LYMPHOID TISSUE LYMPHOMA TRANSLOCATION PROTEIN 1"/>
    <property type="match status" value="1"/>
</dbReference>
<comment type="caution">
    <text evidence="3">The sequence shown here is derived from an EMBL/GenBank/DDBJ whole genome shotgun (WGS) entry which is preliminary data.</text>
</comment>
<dbReference type="InterPro" id="IPR001309">
    <property type="entry name" value="Pept_C14_p20"/>
</dbReference>